<sequence length="71" mass="7868">MMVVVMFISTAWSGTQPQGGVRDSILAHGAERALTYISEEARPLQHRTDAPPIARERVPNDHDAHGPRDLH</sequence>
<evidence type="ECO:0000313" key="3">
    <source>
        <dbReference type="Proteomes" id="UP000677898"/>
    </source>
</evidence>
<reference evidence="2 3" key="1">
    <citation type="journal article" date="2021" name="Phytopathology">
        <title>Complete genome sequence of Ralstonia syzygii subsp. indonesiensis strain LLRS-1, isolated from wilted tobacco in China.</title>
        <authorList>
            <person name="Lu C.H."/>
            <person name="Li J.Y."/>
            <person name="Mi M.G."/>
            <person name="Lin Z.L."/>
            <person name="Jiang N."/>
            <person name="Gai X."/>
            <person name="Ma J.H."/>
            <person name="Lei L.P."/>
            <person name="Xia Z.Y."/>
        </authorList>
    </citation>
    <scope>NUCLEOTIDE SEQUENCE [LARGE SCALE GENOMIC DNA]</scope>
    <source>
        <strain evidence="2 3">LLRS-1</strain>
    </source>
</reference>
<proteinExistence type="predicted"/>
<feature type="compositionally biased region" description="Basic and acidic residues" evidence="1">
    <location>
        <begin position="39"/>
        <end position="71"/>
    </location>
</feature>
<organism evidence="2 3">
    <name type="scientific">Ralstonia syzygii</name>
    <dbReference type="NCBI Taxonomy" id="28097"/>
    <lineage>
        <taxon>Bacteria</taxon>
        <taxon>Pseudomonadati</taxon>
        <taxon>Pseudomonadota</taxon>
        <taxon>Betaproteobacteria</taxon>
        <taxon>Burkholderiales</taxon>
        <taxon>Burkholderiaceae</taxon>
        <taxon>Ralstonia</taxon>
        <taxon>Ralstonia solanacearum species complex</taxon>
    </lineage>
</organism>
<feature type="region of interest" description="Disordered" evidence="1">
    <location>
        <begin position="37"/>
        <end position="71"/>
    </location>
</feature>
<dbReference type="RefSeq" id="WP_211904866.1">
    <property type="nucleotide sequence ID" value="NZ_CP046729.1"/>
</dbReference>
<accession>A0ABX7ZE06</accession>
<protein>
    <recommendedName>
        <fullName evidence="4">Secreted protein</fullName>
    </recommendedName>
</protein>
<keyword evidence="3" id="KW-1185">Reference proteome</keyword>
<dbReference type="Proteomes" id="UP000677898">
    <property type="component" value="Chromosome"/>
</dbReference>
<dbReference type="EMBL" id="CP046729">
    <property type="protein sequence ID" value="QUP53581.1"/>
    <property type="molecule type" value="Genomic_DNA"/>
</dbReference>
<gene>
    <name evidence="2" type="ORF">GO998_07290</name>
</gene>
<name>A0ABX7ZE06_9RALS</name>
<evidence type="ECO:0000313" key="2">
    <source>
        <dbReference type="EMBL" id="QUP53581.1"/>
    </source>
</evidence>
<evidence type="ECO:0008006" key="4">
    <source>
        <dbReference type="Google" id="ProtNLM"/>
    </source>
</evidence>
<evidence type="ECO:0000256" key="1">
    <source>
        <dbReference type="SAM" id="MobiDB-lite"/>
    </source>
</evidence>